<comment type="caution">
    <text evidence="1">The sequence shown here is derived from an EMBL/GenBank/DDBJ whole genome shotgun (WGS) entry which is preliminary data.</text>
</comment>
<evidence type="ECO:0000313" key="2">
    <source>
        <dbReference type="Proteomes" id="UP000377595"/>
    </source>
</evidence>
<dbReference type="EMBL" id="BLAF01000023">
    <property type="protein sequence ID" value="GES21444.1"/>
    <property type="molecule type" value="Genomic_DNA"/>
</dbReference>
<organism evidence="1 2">
    <name type="scientific">Acrocarpospora pleiomorpha</name>
    <dbReference type="NCBI Taxonomy" id="90975"/>
    <lineage>
        <taxon>Bacteria</taxon>
        <taxon>Bacillati</taxon>
        <taxon>Actinomycetota</taxon>
        <taxon>Actinomycetes</taxon>
        <taxon>Streptosporangiales</taxon>
        <taxon>Streptosporangiaceae</taxon>
        <taxon>Acrocarpospora</taxon>
    </lineage>
</organism>
<dbReference type="Proteomes" id="UP000377595">
    <property type="component" value="Unassembled WGS sequence"/>
</dbReference>
<dbReference type="InterPro" id="IPR006764">
    <property type="entry name" value="SAM_dep_MeTrfase_SAV2177_type"/>
</dbReference>
<proteinExistence type="predicted"/>
<reference evidence="1 2" key="1">
    <citation type="submission" date="2019-10" db="EMBL/GenBank/DDBJ databases">
        <title>Whole genome shotgun sequence of Acrocarpospora pleiomorpha NBRC 16267.</title>
        <authorList>
            <person name="Ichikawa N."/>
            <person name="Kimura A."/>
            <person name="Kitahashi Y."/>
            <person name="Komaki H."/>
            <person name="Oguchi A."/>
        </authorList>
    </citation>
    <scope>NUCLEOTIDE SEQUENCE [LARGE SCALE GENOMIC DNA]</scope>
    <source>
        <strain evidence="1 2">NBRC 16267</strain>
    </source>
</reference>
<protein>
    <recommendedName>
        <fullName evidence="3">S-adenosyl methyltransferase</fullName>
    </recommendedName>
</protein>
<dbReference type="InterPro" id="IPR029063">
    <property type="entry name" value="SAM-dependent_MTases_sf"/>
</dbReference>
<accession>A0A5M3XJK8</accession>
<name>A0A5M3XJK8_9ACTN</name>
<dbReference type="OrthoDB" id="3216820at2"/>
<dbReference type="RefSeq" id="WP_155346433.1">
    <property type="nucleotide sequence ID" value="NZ_BAAAHM010000019.1"/>
</dbReference>
<dbReference type="SUPFAM" id="SSF53335">
    <property type="entry name" value="S-adenosyl-L-methionine-dependent methyltransferases"/>
    <property type="match status" value="1"/>
</dbReference>
<dbReference type="PIRSF" id="PIRSF017393">
    <property type="entry name" value="MTase_SAV2177"/>
    <property type="match status" value="1"/>
</dbReference>
<sequence length="262" mass="28549">MSQPPPPGVDPNTPNVARMYDYYLGGKDNFAADRAAAEQMTSLFPDVRAAALENRAFLARTVHCLAEAGIRQIVDIGSGLPTQGNVHEIAHRVAPDCKVVYVDYDPVVVAHGQALLSRGENVEVVMGDFRQPDDLLAKVSQEIDFDRPVAFLLFALLHFVHEADKPYEIVAQLRDLSAPGSYLALTHAAPAIPDVSEAALEIYKKATAALALREYEEILPFFDGYELLAPGLVAPRDWRPDADTYLPDTHASVGFGGVGRKL</sequence>
<dbReference type="AlphaFoldDB" id="A0A5M3XJK8"/>
<evidence type="ECO:0000313" key="1">
    <source>
        <dbReference type="EMBL" id="GES21444.1"/>
    </source>
</evidence>
<dbReference type="Gene3D" id="3.40.50.150">
    <property type="entry name" value="Vaccinia Virus protein VP39"/>
    <property type="match status" value="1"/>
</dbReference>
<dbReference type="Pfam" id="PF04672">
    <property type="entry name" value="Methyltransf_19"/>
    <property type="match status" value="1"/>
</dbReference>
<evidence type="ECO:0008006" key="3">
    <source>
        <dbReference type="Google" id="ProtNLM"/>
    </source>
</evidence>
<keyword evidence="2" id="KW-1185">Reference proteome</keyword>
<gene>
    <name evidence="1" type="ORF">Aple_043400</name>
</gene>